<evidence type="ECO:0000313" key="3">
    <source>
        <dbReference type="EMBL" id="MEA5443726.1"/>
    </source>
</evidence>
<proteinExistence type="predicted"/>
<feature type="modified residue" description="Phosphohistidine" evidence="1">
    <location>
        <position position="63"/>
    </location>
</feature>
<name>A0ABU5SZ46_9CYAN</name>
<gene>
    <name evidence="3" type="ORF">VB739_14295</name>
</gene>
<dbReference type="InterPro" id="IPR036641">
    <property type="entry name" value="HPT_dom_sf"/>
</dbReference>
<dbReference type="SUPFAM" id="SSF47226">
    <property type="entry name" value="Histidine-containing phosphotransfer domain, HPT domain"/>
    <property type="match status" value="1"/>
</dbReference>
<keyword evidence="1" id="KW-0597">Phosphoprotein</keyword>
<organism evidence="3 4">
    <name type="scientific">Cyanobium gracile UHCC 0281</name>
    <dbReference type="NCBI Taxonomy" id="3110309"/>
    <lineage>
        <taxon>Bacteria</taxon>
        <taxon>Bacillati</taxon>
        <taxon>Cyanobacteriota</taxon>
        <taxon>Cyanophyceae</taxon>
        <taxon>Synechococcales</taxon>
        <taxon>Prochlorococcaceae</taxon>
        <taxon>Cyanobium</taxon>
    </lineage>
</organism>
<evidence type="ECO:0000313" key="4">
    <source>
        <dbReference type="Proteomes" id="UP001302329"/>
    </source>
</evidence>
<evidence type="ECO:0000259" key="2">
    <source>
        <dbReference type="PROSITE" id="PS50894"/>
    </source>
</evidence>
<dbReference type="PROSITE" id="PS50894">
    <property type="entry name" value="HPT"/>
    <property type="match status" value="1"/>
</dbReference>
<dbReference type="EMBL" id="JAYGHY010000064">
    <property type="protein sequence ID" value="MEA5443726.1"/>
    <property type="molecule type" value="Genomic_DNA"/>
</dbReference>
<reference evidence="3 4" key="1">
    <citation type="submission" date="2023-12" db="EMBL/GenBank/DDBJ databases">
        <title>Baltic Sea Cyanobacteria.</title>
        <authorList>
            <person name="Delbaje E."/>
            <person name="Fewer D.P."/>
            <person name="Shishido T.K."/>
        </authorList>
    </citation>
    <scope>NUCLEOTIDE SEQUENCE [LARGE SCALE GENOMIC DNA]</scope>
    <source>
        <strain evidence="3 4">UHCC 0281</strain>
    </source>
</reference>
<feature type="domain" description="HPt" evidence="2">
    <location>
        <begin position="24"/>
        <end position="117"/>
    </location>
</feature>
<dbReference type="RefSeq" id="WP_323357696.1">
    <property type="nucleotide sequence ID" value="NZ_JAYGHY010000064.1"/>
</dbReference>
<comment type="caution">
    <text evidence="3">The sequence shown here is derived from an EMBL/GenBank/DDBJ whole genome shotgun (WGS) entry which is preliminary data.</text>
</comment>
<protein>
    <submittedName>
        <fullName evidence="3">Hpt domain-containing protein</fullName>
    </submittedName>
</protein>
<sequence>MAEFSDPIDLQAWEALRAIGGSDADDMMNELITFYEEDSAALIASIRRCSHSLDLNELRAAAHALRSPSATLGALGLAELCRRLELASSSDDLSSVNSLIDELLVVHERVLSSLRAMRTDQ</sequence>
<evidence type="ECO:0000256" key="1">
    <source>
        <dbReference type="PROSITE-ProRule" id="PRU00110"/>
    </source>
</evidence>
<dbReference type="Pfam" id="PF01627">
    <property type="entry name" value="Hpt"/>
    <property type="match status" value="1"/>
</dbReference>
<accession>A0ABU5SZ46</accession>
<dbReference type="InterPro" id="IPR008207">
    <property type="entry name" value="Sig_transdc_His_kin_Hpt_dom"/>
</dbReference>
<keyword evidence="4" id="KW-1185">Reference proteome</keyword>
<dbReference type="Gene3D" id="1.20.120.160">
    <property type="entry name" value="HPT domain"/>
    <property type="match status" value="1"/>
</dbReference>
<dbReference type="Proteomes" id="UP001302329">
    <property type="component" value="Unassembled WGS sequence"/>
</dbReference>